<organism evidence="3 4">
    <name type="scientific">Byssothecium circinans</name>
    <dbReference type="NCBI Taxonomy" id="147558"/>
    <lineage>
        <taxon>Eukaryota</taxon>
        <taxon>Fungi</taxon>
        <taxon>Dikarya</taxon>
        <taxon>Ascomycota</taxon>
        <taxon>Pezizomycotina</taxon>
        <taxon>Dothideomycetes</taxon>
        <taxon>Pleosporomycetidae</taxon>
        <taxon>Pleosporales</taxon>
        <taxon>Massarineae</taxon>
        <taxon>Massarinaceae</taxon>
        <taxon>Byssothecium</taxon>
    </lineage>
</organism>
<feature type="region of interest" description="Disordered" evidence="1">
    <location>
        <begin position="59"/>
        <end position="89"/>
    </location>
</feature>
<dbReference type="AlphaFoldDB" id="A0A6A5TP41"/>
<gene>
    <name evidence="3" type="ORF">CC80DRAFT_550435</name>
</gene>
<feature type="transmembrane region" description="Helical" evidence="2">
    <location>
        <begin position="6"/>
        <end position="32"/>
    </location>
</feature>
<keyword evidence="4" id="KW-1185">Reference proteome</keyword>
<keyword evidence="2" id="KW-1133">Transmembrane helix</keyword>
<reference evidence="3" key="1">
    <citation type="journal article" date="2020" name="Stud. Mycol.">
        <title>101 Dothideomycetes genomes: a test case for predicting lifestyles and emergence of pathogens.</title>
        <authorList>
            <person name="Haridas S."/>
            <person name="Albert R."/>
            <person name="Binder M."/>
            <person name="Bloem J."/>
            <person name="Labutti K."/>
            <person name="Salamov A."/>
            <person name="Andreopoulos B."/>
            <person name="Baker S."/>
            <person name="Barry K."/>
            <person name="Bills G."/>
            <person name="Bluhm B."/>
            <person name="Cannon C."/>
            <person name="Castanera R."/>
            <person name="Culley D."/>
            <person name="Daum C."/>
            <person name="Ezra D."/>
            <person name="Gonzalez J."/>
            <person name="Henrissat B."/>
            <person name="Kuo A."/>
            <person name="Liang C."/>
            <person name="Lipzen A."/>
            <person name="Lutzoni F."/>
            <person name="Magnuson J."/>
            <person name="Mondo S."/>
            <person name="Nolan M."/>
            <person name="Ohm R."/>
            <person name="Pangilinan J."/>
            <person name="Park H.-J."/>
            <person name="Ramirez L."/>
            <person name="Alfaro M."/>
            <person name="Sun H."/>
            <person name="Tritt A."/>
            <person name="Yoshinaga Y."/>
            <person name="Zwiers L.-H."/>
            <person name="Turgeon B."/>
            <person name="Goodwin S."/>
            <person name="Spatafora J."/>
            <person name="Crous P."/>
            <person name="Grigoriev I."/>
        </authorList>
    </citation>
    <scope>NUCLEOTIDE SEQUENCE</scope>
    <source>
        <strain evidence="3">CBS 675.92</strain>
    </source>
</reference>
<evidence type="ECO:0000256" key="1">
    <source>
        <dbReference type="SAM" id="MobiDB-lite"/>
    </source>
</evidence>
<dbReference type="Proteomes" id="UP000800035">
    <property type="component" value="Unassembled WGS sequence"/>
</dbReference>
<evidence type="ECO:0000313" key="4">
    <source>
        <dbReference type="Proteomes" id="UP000800035"/>
    </source>
</evidence>
<evidence type="ECO:0000256" key="2">
    <source>
        <dbReference type="SAM" id="Phobius"/>
    </source>
</evidence>
<keyword evidence="2" id="KW-0472">Membrane</keyword>
<keyword evidence="2" id="KW-0812">Transmembrane</keyword>
<feature type="compositionally biased region" description="Gly residues" evidence="1">
    <location>
        <begin position="78"/>
        <end position="88"/>
    </location>
</feature>
<protein>
    <submittedName>
        <fullName evidence="3">Uncharacterized protein</fullName>
    </submittedName>
</protein>
<sequence>MNFKTIAAIAIGIISIIILLCLAFALILTCIWDELHEFRTIASRTESLASPRGYYADTETGSVASRGGSPASSLRNNGDGGGGGGGGDVLLLLDRSGEV</sequence>
<accession>A0A6A5TP41</accession>
<evidence type="ECO:0000313" key="3">
    <source>
        <dbReference type="EMBL" id="KAF1954411.1"/>
    </source>
</evidence>
<proteinExistence type="predicted"/>
<name>A0A6A5TP41_9PLEO</name>
<dbReference type="EMBL" id="ML976999">
    <property type="protein sequence ID" value="KAF1954411.1"/>
    <property type="molecule type" value="Genomic_DNA"/>
</dbReference>